<dbReference type="Pfam" id="PF01152">
    <property type="entry name" value="Bac_globin"/>
    <property type="match status" value="1"/>
</dbReference>
<protein>
    <submittedName>
        <fullName evidence="5">Globin</fullName>
    </submittedName>
</protein>
<organism evidence="6 7">
    <name type="scientific">Capnocytophaga cynodegmi</name>
    <dbReference type="NCBI Taxonomy" id="28189"/>
    <lineage>
        <taxon>Bacteria</taxon>
        <taxon>Pseudomonadati</taxon>
        <taxon>Bacteroidota</taxon>
        <taxon>Flavobacteriia</taxon>
        <taxon>Flavobacteriales</taxon>
        <taxon>Flavobacteriaceae</taxon>
        <taxon>Capnocytophaga</taxon>
    </lineage>
</organism>
<evidence type="ECO:0000313" key="5">
    <source>
        <dbReference type="EMBL" id="ATA68237.1"/>
    </source>
</evidence>
<dbReference type="SUPFAM" id="SSF46458">
    <property type="entry name" value="Globin-like"/>
    <property type="match status" value="1"/>
</dbReference>
<dbReference type="GO" id="GO:0020037">
    <property type="term" value="F:heme binding"/>
    <property type="evidence" value="ECO:0007669"/>
    <property type="project" value="InterPro"/>
</dbReference>
<gene>
    <name evidence="6" type="ORF">CCYN2B_160019</name>
    <name evidence="5" type="ORF">CGC48_06080</name>
</gene>
<keyword evidence="2" id="KW-0349">Heme</keyword>
<evidence type="ECO:0000313" key="8">
    <source>
        <dbReference type="Proteomes" id="UP000242855"/>
    </source>
</evidence>
<dbReference type="Proteomes" id="UP000242855">
    <property type="component" value="Chromosome"/>
</dbReference>
<dbReference type="AlphaFoldDB" id="A0A0B7H6S3"/>
<dbReference type="GO" id="GO:0046872">
    <property type="term" value="F:metal ion binding"/>
    <property type="evidence" value="ECO:0007669"/>
    <property type="project" value="UniProtKB-KW"/>
</dbReference>
<evidence type="ECO:0000256" key="2">
    <source>
        <dbReference type="ARBA" id="ARBA00022617"/>
    </source>
</evidence>
<dbReference type="EMBL" id="CDOD01000008">
    <property type="protein sequence ID" value="CEN33328.1"/>
    <property type="molecule type" value="Genomic_DNA"/>
</dbReference>
<keyword evidence="7" id="KW-1185">Reference proteome</keyword>
<dbReference type="EMBL" id="CP022378">
    <property type="protein sequence ID" value="ATA68237.1"/>
    <property type="molecule type" value="Genomic_DNA"/>
</dbReference>
<dbReference type="eggNOG" id="COG2346">
    <property type="taxonomic scope" value="Bacteria"/>
</dbReference>
<name>A0A0B7H6S3_9FLAO</name>
<dbReference type="GeneID" id="96781361"/>
<keyword evidence="4" id="KW-0408">Iron</keyword>
<accession>A0A0B7H6S3</accession>
<reference evidence="5 8" key="3">
    <citation type="journal article" date="2017" name="Genome Announc.">
        <title>Twelve Complete Reference Genomes of Clinical Isolates in the Capnocytophaga Genus.</title>
        <authorList>
            <person name="Villarma A."/>
            <person name="Gulvik C.A."/>
            <person name="Rowe L.A."/>
            <person name="Sheth M."/>
            <person name="Juieng P."/>
            <person name="Nicholson A.C."/>
            <person name="Loparev V.N."/>
            <person name="McQuiston J.R."/>
        </authorList>
    </citation>
    <scope>NUCLEOTIDE SEQUENCE [LARGE SCALE GENOMIC DNA]</scope>
    <source>
        <strain evidence="5 8">G7591</strain>
    </source>
</reference>
<dbReference type="InterPro" id="IPR001486">
    <property type="entry name" value="Hemoglobin_trunc"/>
</dbReference>
<evidence type="ECO:0000256" key="4">
    <source>
        <dbReference type="ARBA" id="ARBA00023004"/>
    </source>
</evidence>
<dbReference type="InterPro" id="IPR009050">
    <property type="entry name" value="Globin-like_sf"/>
</dbReference>
<evidence type="ECO:0000256" key="3">
    <source>
        <dbReference type="ARBA" id="ARBA00022723"/>
    </source>
</evidence>
<dbReference type="Proteomes" id="UP000038055">
    <property type="component" value="Unassembled WGS sequence"/>
</dbReference>
<reference evidence="7" key="2">
    <citation type="submission" date="2015-01" db="EMBL/GenBank/DDBJ databases">
        <authorList>
            <person name="MANFREDI Pablo"/>
        </authorList>
    </citation>
    <scope>NUCLEOTIDE SEQUENCE [LARGE SCALE GENOMIC DNA]</scope>
    <source>
        <strain evidence="7">Ccyn2B</strain>
    </source>
</reference>
<evidence type="ECO:0000256" key="1">
    <source>
        <dbReference type="ARBA" id="ARBA00022448"/>
    </source>
</evidence>
<dbReference type="GO" id="GO:0019825">
    <property type="term" value="F:oxygen binding"/>
    <property type="evidence" value="ECO:0007669"/>
    <property type="project" value="InterPro"/>
</dbReference>
<evidence type="ECO:0000313" key="7">
    <source>
        <dbReference type="Proteomes" id="UP000038055"/>
    </source>
</evidence>
<dbReference type="Gene3D" id="1.10.490.10">
    <property type="entry name" value="Globins"/>
    <property type="match status" value="1"/>
</dbReference>
<keyword evidence="1" id="KW-0813">Transport</keyword>
<sequence>MKEIETREDINRLVKAFYIQIRKHDLLGPIFNSHIAEEQWPPHLEKLTDFWETILFGVQKFKGSPSLKHIEVDKNLNYGITQEHFNQWVSLWHETIDKMFEGAVAQRAKEASNQMAIGQYTMLWRYRPENF</sequence>
<dbReference type="InterPro" id="IPR012292">
    <property type="entry name" value="Globin/Proto"/>
</dbReference>
<dbReference type="STRING" id="28189.CCYN74_30063"/>
<reference evidence="6" key="1">
    <citation type="submission" date="2015-01" db="EMBL/GenBank/DDBJ databases">
        <authorList>
            <person name="Xiang T."/>
            <person name="Song Y."/>
            <person name="Huang L."/>
            <person name="Wang B."/>
            <person name="Wu P."/>
        </authorList>
    </citation>
    <scope>NUCLEOTIDE SEQUENCE [LARGE SCALE GENOMIC DNA]</scope>
    <source>
        <strain evidence="6">Ccyn2B</strain>
    </source>
</reference>
<dbReference type="CDD" id="cd08916">
    <property type="entry name" value="TrHb3_P"/>
    <property type="match status" value="1"/>
</dbReference>
<evidence type="ECO:0000313" key="6">
    <source>
        <dbReference type="EMBL" id="CEN33328.1"/>
    </source>
</evidence>
<keyword evidence="3" id="KW-0479">Metal-binding</keyword>
<dbReference type="RefSeq" id="WP_041990802.1">
    <property type="nucleotide sequence ID" value="NZ_BOQG01000001.1"/>
</dbReference>
<dbReference type="KEGG" id="ccyn:CGC48_06080"/>
<proteinExistence type="predicted"/>